<dbReference type="AlphaFoldDB" id="A0A2G5HHR6"/>
<protein>
    <submittedName>
        <fullName evidence="2">Uncharacterized protein</fullName>
    </submittedName>
</protein>
<comment type="caution">
    <text evidence="2">The sequence shown here is derived from an EMBL/GenBank/DDBJ whole genome shotgun (WGS) entry which is preliminary data.</text>
</comment>
<gene>
    <name evidence="2" type="ORF">CB0940_09050</name>
</gene>
<accession>A0A2G5HHR6</accession>
<dbReference type="EMBL" id="LKMD01000106">
    <property type="protein sequence ID" value="PIA92045.1"/>
    <property type="molecule type" value="Genomic_DNA"/>
</dbReference>
<feature type="compositionally biased region" description="Polar residues" evidence="1">
    <location>
        <begin position="28"/>
        <end position="38"/>
    </location>
</feature>
<evidence type="ECO:0000256" key="1">
    <source>
        <dbReference type="SAM" id="MobiDB-lite"/>
    </source>
</evidence>
<evidence type="ECO:0000313" key="2">
    <source>
        <dbReference type="EMBL" id="PIA92045.1"/>
    </source>
</evidence>
<proteinExistence type="predicted"/>
<feature type="compositionally biased region" description="Polar residues" evidence="1">
    <location>
        <begin position="1"/>
        <end position="20"/>
    </location>
</feature>
<name>A0A2G5HHR6_CERBT</name>
<feature type="region of interest" description="Disordered" evidence="1">
    <location>
        <begin position="1"/>
        <end position="56"/>
    </location>
</feature>
<reference evidence="2 3" key="1">
    <citation type="submission" date="2015-10" db="EMBL/GenBank/DDBJ databases">
        <title>The cercosporin biosynthetic gene cluster was horizontally transferred to several fungal lineages and shown to be expanded in Cercospora beticola based on microsynteny with recipient genomes.</title>
        <authorList>
            <person name="De Jonge R."/>
            <person name="Ebert M.K."/>
            <person name="Suttle J.C."/>
            <person name="Jurick Ii W.M."/>
            <person name="Secor G.A."/>
            <person name="Thomma B.P."/>
            <person name="Van De Peer Y."/>
            <person name="Bolton M.D."/>
        </authorList>
    </citation>
    <scope>NUCLEOTIDE SEQUENCE [LARGE SCALE GENOMIC DNA]</scope>
    <source>
        <strain evidence="2 3">09-40</strain>
    </source>
</reference>
<evidence type="ECO:0000313" key="3">
    <source>
        <dbReference type="Proteomes" id="UP000230605"/>
    </source>
</evidence>
<organism evidence="2 3">
    <name type="scientific">Cercospora beticola</name>
    <name type="common">Sugarbeet leaf spot fungus</name>
    <dbReference type="NCBI Taxonomy" id="122368"/>
    <lineage>
        <taxon>Eukaryota</taxon>
        <taxon>Fungi</taxon>
        <taxon>Dikarya</taxon>
        <taxon>Ascomycota</taxon>
        <taxon>Pezizomycotina</taxon>
        <taxon>Dothideomycetes</taxon>
        <taxon>Dothideomycetidae</taxon>
        <taxon>Mycosphaerellales</taxon>
        <taxon>Mycosphaerellaceae</taxon>
        <taxon>Cercospora</taxon>
    </lineage>
</organism>
<dbReference type="Proteomes" id="UP000230605">
    <property type="component" value="Chromosome 7"/>
</dbReference>
<sequence>MPPGQRTISRSNSISPTQTTHDAHIKDSCTNTPSNNSKWPPPHHDADPPLHHQQSPLLYQLSQVEAPSARHHHSRPLVIRFQGRNYTPLLSHLASVLLFPYHLNGTGALGLHTHQTCLIQ</sequence>